<organism evidence="1 2">
    <name type="scientific">Mytilus galloprovincialis</name>
    <name type="common">Mediterranean mussel</name>
    <dbReference type="NCBI Taxonomy" id="29158"/>
    <lineage>
        <taxon>Eukaryota</taxon>
        <taxon>Metazoa</taxon>
        <taxon>Spiralia</taxon>
        <taxon>Lophotrochozoa</taxon>
        <taxon>Mollusca</taxon>
        <taxon>Bivalvia</taxon>
        <taxon>Autobranchia</taxon>
        <taxon>Pteriomorphia</taxon>
        <taxon>Mytilida</taxon>
        <taxon>Mytiloidea</taxon>
        <taxon>Mytilidae</taxon>
        <taxon>Mytilinae</taxon>
        <taxon>Mytilus</taxon>
    </lineage>
</organism>
<evidence type="ECO:0000313" key="1">
    <source>
        <dbReference type="EMBL" id="VDI20534.1"/>
    </source>
</evidence>
<comment type="caution">
    <text evidence="1">The sequence shown here is derived from an EMBL/GenBank/DDBJ whole genome shotgun (WGS) entry which is preliminary data.</text>
</comment>
<dbReference type="OrthoDB" id="6123510at2759"/>
<name>A0A8B6DKJ6_MYTGA</name>
<reference evidence="1" key="1">
    <citation type="submission" date="2018-11" db="EMBL/GenBank/DDBJ databases">
        <authorList>
            <person name="Alioto T."/>
            <person name="Alioto T."/>
        </authorList>
    </citation>
    <scope>NUCLEOTIDE SEQUENCE</scope>
</reference>
<gene>
    <name evidence="1" type="ORF">MGAL_10B043507</name>
</gene>
<evidence type="ECO:0000313" key="2">
    <source>
        <dbReference type="Proteomes" id="UP000596742"/>
    </source>
</evidence>
<dbReference type="Gene3D" id="2.20.25.240">
    <property type="match status" value="1"/>
</dbReference>
<keyword evidence="2" id="KW-1185">Reference proteome</keyword>
<dbReference type="AlphaFoldDB" id="A0A8B6DKJ6"/>
<evidence type="ECO:0008006" key="3">
    <source>
        <dbReference type="Google" id="ProtNLM"/>
    </source>
</evidence>
<protein>
    <recommendedName>
        <fullName evidence="3">FLYWCH-type domain-containing protein</fullName>
    </recommendedName>
</protein>
<proteinExistence type="predicted"/>
<sequence>MANAQVRVQLIPHARGHYLAVAGYRYCVKTRKQGRDGELVYWKCTEMDCPGTVNTTDNLVTRFPRDHNHPPSHADIKAKLFLSHLSEKARSCLDPLPTEYSWTLNRQPVMQQRQPFLLPRIWKKVQTLGMTEKYKNDPLLHQHVRRASALPLVPPRQVEDVWFYALNNYQTEDAHVTSFNDYVTEQWVEREPERWNHFSTVGPRTTNHLEGWHHKLNNQLNKAHPNLFLIIQKLRNTQAATEIRLIQYAAGGKRKTRKLKYRNIDNRLTQLKERLQQGQINVNHYTDAVSHLLKLG</sequence>
<dbReference type="EMBL" id="UYJE01003587">
    <property type="protein sequence ID" value="VDI20534.1"/>
    <property type="molecule type" value="Genomic_DNA"/>
</dbReference>
<dbReference type="Proteomes" id="UP000596742">
    <property type="component" value="Unassembled WGS sequence"/>
</dbReference>
<accession>A0A8B6DKJ6</accession>